<evidence type="ECO:0000313" key="10">
    <source>
        <dbReference type="Ensembl" id="ENSORLP00000034947.1"/>
    </source>
</evidence>
<feature type="region of interest" description="Disordered" evidence="8">
    <location>
        <begin position="426"/>
        <end position="455"/>
    </location>
</feature>
<reference evidence="10" key="2">
    <citation type="submission" date="2025-08" db="UniProtKB">
        <authorList>
            <consortium name="Ensembl"/>
        </authorList>
    </citation>
    <scope>IDENTIFICATION</scope>
    <source>
        <strain evidence="10">Hd-rR</strain>
    </source>
</reference>
<evidence type="ECO:0000256" key="1">
    <source>
        <dbReference type="ARBA" id="ARBA00022527"/>
    </source>
</evidence>
<dbReference type="GO" id="GO:0005737">
    <property type="term" value="C:cytoplasm"/>
    <property type="evidence" value="ECO:0000318"/>
    <property type="project" value="GO_Central"/>
</dbReference>
<feature type="domain" description="Protein kinase" evidence="9">
    <location>
        <begin position="61"/>
        <end position="328"/>
    </location>
</feature>
<dbReference type="PROSITE" id="PS00107">
    <property type="entry name" value="PROTEIN_KINASE_ATP"/>
    <property type="match status" value="1"/>
</dbReference>
<feature type="binding site" evidence="6">
    <location>
        <position position="90"/>
    </location>
    <ligand>
        <name>ATP</name>
        <dbReference type="ChEBI" id="CHEBI:30616"/>
    </ligand>
</feature>
<keyword evidence="4" id="KW-0418">Kinase</keyword>
<dbReference type="Ensembl" id="ENSORLT00000039472.1">
    <property type="protein sequence ID" value="ENSORLP00000034947.1"/>
    <property type="gene ID" value="ENSORLG00000022446.1"/>
</dbReference>
<proteinExistence type="inferred from homology"/>
<dbReference type="GO" id="GO:0045944">
    <property type="term" value="P:positive regulation of transcription by RNA polymerase II"/>
    <property type="evidence" value="ECO:0000318"/>
    <property type="project" value="GO_Central"/>
</dbReference>
<dbReference type="AlphaFoldDB" id="A0A3B3HT22"/>
<keyword evidence="11" id="KW-1185">Reference proteome</keyword>
<dbReference type="SMART" id="SM00220">
    <property type="entry name" value="S_TKc"/>
    <property type="match status" value="1"/>
</dbReference>
<dbReference type="Pfam" id="PF00069">
    <property type="entry name" value="Pkinase"/>
    <property type="match status" value="1"/>
</dbReference>
<protein>
    <recommendedName>
        <fullName evidence="9">Protein kinase domain-containing protein</fullName>
    </recommendedName>
</protein>
<dbReference type="InterPro" id="IPR050494">
    <property type="entry name" value="Ser_Thr_dual-spec_kinase"/>
</dbReference>
<dbReference type="SUPFAM" id="SSF56112">
    <property type="entry name" value="Protein kinase-like (PK-like)"/>
    <property type="match status" value="1"/>
</dbReference>
<evidence type="ECO:0000256" key="4">
    <source>
        <dbReference type="ARBA" id="ARBA00022777"/>
    </source>
</evidence>
<dbReference type="PROSITE" id="PS50011">
    <property type="entry name" value="PROTEIN_KINASE_DOM"/>
    <property type="match status" value="1"/>
</dbReference>
<evidence type="ECO:0000256" key="2">
    <source>
        <dbReference type="ARBA" id="ARBA00022679"/>
    </source>
</evidence>
<evidence type="ECO:0000259" key="9">
    <source>
        <dbReference type="PROSITE" id="PS50011"/>
    </source>
</evidence>
<dbReference type="PROSITE" id="PS00108">
    <property type="entry name" value="PROTEIN_KINASE_ST"/>
    <property type="match status" value="1"/>
</dbReference>
<name>A0A3B3HT22_ORYLA</name>
<keyword evidence="2" id="KW-0808">Transferase</keyword>
<dbReference type="InterPro" id="IPR017441">
    <property type="entry name" value="Protein_kinase_ATP_BS"/>
</dbReference>
<evidence type="ECO:0000256" key="3">
    <source>
        <dbReference type="ARBA" id="ARBA00022741"/>
    </source>
</evidence>
<keyword evidence="1 7" id="KW-0723">Serine/threonine-protein kinase</keyword>
<dbReference type="GO" id="GO:0005524">
    <property type="term" value="F:ATP binding"/>
    <property type="evidence" value="ECO:0007669"/>
    <property type="project" value="UniProtKB-UniRule"/>
</dbReference>
<dbReference type="InterPro" id="IPR000719">
    <property type="entry name" value="Prot_kinase_dom"/>
</dbReference>
<dbReference type="Gene3D" id="3.30.200.20">
    <property type="entry name" value="Phosphorylase Kinase, domain 1"/>
    <property type="match status" value="1"/>
</dbReference>
<dbReference type="Gene3D" id="1.10.510.10">
    <property type="entry name" value="Transferase(Phosphotransferase) domain 1"/>
    <property type="match status" value="1"/>
</dbReference>
<evidence type="ECO:0000256" key="6">
    <source>
        <dbReference type="PROSITE-ProRule" id="PRU10141"/>
    </source>
</evidence>
<comment type="similarity">
    <text evidence="7">Belongs to the protein kinase superfamily.</text>
</comment>
<keyword evidence="3 6" id="KW-0547">Nucleotide-binding</keyword>
<dbReference type="GO" id="GO:0005634">
    <property type="term" value="C:nucleus"/>
    <property type="evidence" value="ECO:0000318"/>
    <property type="project" value="GO_Central"/>
</dbReference>
<organism evidence="10 11">
    <name type="scientific">Oryzias latipes</name>
    <name type="common">Japanese rice fish</name>
    <name type="synonym">Japanese killifish</name>
    <dbReference type="NCBI Taxonomy" id="8090"/>
    <lineage>
        <taxon>Eukaryota</taxon>
        <taxon>Metazoa</taxon>
        <taxon>Chordata</taxon>
        <taxon>Craniata</taxon>
        <taxon>Vertebrata</taxon>
        <taxon>Euteleostomi</taxon>
        <taxon>Actinopterygii</taxon>
        <taxon>Neopterygii</taxon>
        <taxon>Teleostei</taxon>
        <taxon>Neoteleostei</taxon>
        <taxon>Acanthomorphata</taxon>
        <taxon>Ovalentaria</taxon>
        <taxon>Atherinomorphae</taxon>
        <taxon>Beloniformes</taxon>
        <taxon>Adrianichthyidae</taxon>
        <taxon>Oryziinae</taxon>
        <taxon>Oryzias</taxon>
    </lineage>
</organism>
<dbReference type="GeneTree" id="ENSGT00940000157742"/>
<dbReference type="InterPro" id="IPR011009">
    <property type="entry name" value="Kinase-like_dom_sf"/>
</dbReference>
<dbReference type="GO" id="GO:0004713">
    <property type="term" value="F:protein tyrosine kinase activity"/>
    <property type="evidence" value="ECO:0000318"/>
    <property type="project" value="GO_Central"/>
</dbReference>
<dbReference type="GO" id="GO:0007224">
    <property type="term" value="P:smoothened signaling pathway"/>
    <property type="evidence" value="ECO:0000318"/>
    <property type="project" value="GO_Central"/>
</dbReference>
<dbReference type="GO" id="GO:0042771">
    <property type="term" value="P:intrinsic apoptotic signaling pathway in response to DNA damage by p53 class mediator"/>
    <property type="evidence" value="ECO:0000318"/>
    <property type="project" value="GO_Central"/>
</dbReference>
<dbReference type="InterPro" id="IPR008271">
    <property type="entry name" value="Ser/Thr_kinase_AS"/>
</dbReference>
<accession>A0A3B3HT22</accession>
<dbReference type="InParanoid" id="A0A3B3HT22"/>
<dbReference type="Proteomes" id="UP000001038">
    <property type="component" value="Chromosome 16"/>
</dbReference>
<reference evidence="10 11" key="1">
    <citation type="journal article" date="2007" name="Nature">
        <title>The medaka draft genome and insights into vertebrate genome evolution.</title>
        <authorList>
            <person name="Kasahara M."/>
            <person name="Naruse K."/>
            <person name="Sasaki S."/>
            <person name="Nakatani Y."/>
            <person name="Qu W."/>
            <person name="Ahsan B."/>
            <person name="Yamada T."/>
            <person name="Nagayasu Y."/>
            <person name="Doi K."/>
            <person name="Kasai Y."/>
            <person name="Jindo T."/>
            <person name="Kobayashi D."/>
            <person name="Shimada A."/>
            <person name="Toyoda A."/>
            <person name="Kuroki Y."/>
            <person name="Fujiyama A."/>
            <person name="Sasaki T."/>
            <person name="Shimizu A."/>
            <person name="Asakawa S."/>
            <person name="Shimizu N."/>
            <person name="Hashimoto S."/>
            <person name="Yang J."/>
            <person name="Lee Y."/>
            <person name="Matsushima K."/>
            <person name="Sugano S."/>
            <person name="Sakaizumi M."/>
            <person name="Narita T."/>
            <person name="Ohishi K."/>
            <person name="Haga S."/>
            <person name="Ohta F."/>
            <person name="Nomoto H."/>
            <person name="Nogata K."/>
            <person name="Morishita T."/>
            <person name="Endo T."/>
            <person name="Shin-I T."/>
            <person name="Takeda H."/>
            <person name="Morishita S."/>
            <person name="Kohara Y."/>
        </authorList>
    </citation>
    <scope>NUCLEOTIDE SEQUENCE [LARGE SCALE GENOMIC DNA]</scope>
    <source>
        <strain evidence="10 11">Hd-rR</strain>
    </source>
</reference>
<evidence type="ECO:0000256" key="8">
    <source>
        <dbReference type="SAM" id="MobiDB-lite"/>
    </source>
</evidence>
<reference evidence="10" key="3">
    <citation type="submission" date="2025-09" db="UniProtKB">
        <authorList>
            <consortium name="Ensembl"/>
        </authorList>
    </citation>
    <scope>IDENTIFICATION</scope>
    <source>
        <strain evidence="10">Hd-rR</strain>
    </source>
</reference>
<keyword evidence="5 6" id="KW-0067">ATP-binding</keyword>
<sequence length="455" mass="52001">MQWNVPLVKPASASSSWYFCLSLHDIFNTKLSPRIMMDSSLSDTPCEVREGFILLGRKGVYKVEKFLGEGSYGKVAKCKKLGTDQVVAIKIIWGSGQMEINALEELSQINADDHNLVKFVESFKYKKYTCIAFEVLDQSLLDFMEKRDFHPLTVEEIRTIAWQLIVALKGLKSVNLVHCDIKLDNIMLVDQVSEPFRVKLIDFGLAEKIGHMRTGAMMQNICYRAPEVILGLPLDQSVDLWTVGYILFVLYTGSFIHGWDAEYNILRKKGRLVEDNIPFWSCDQLIHSCLDKTKIKEVQQFVDLLKRMLMVDPSKRISPSEALQHPFFTMGRVQPTAGSHTTNPEEPPALEVHLQPEAKEVTNTPQRPAAVSQECSSMKKKPGRIQQQRETIREHLAKLEERSSSKKKPGRIQQQRDAINNYQAALQKRNPGTQQDHNTDKSLQSQAAFRRKRHF</sequence>
<dbReference type="PANTHER" id="PTHR24058">
    <property type="entry name" value="DUAL SPECIFICITY PROTEIN KINASE"/>
    <property type="match status" value="1"/>
</dbReference>
<feature type="region of interest" description="Disordered" evidence="8">
    <location>
        <begin position="360"/>
        <end position="388"/>
    </location>
</feature>
<dbReference type="GO" id="GO:0046332">
    <property type="term" value="F:SMAD binding"/>
    <property type="evidence" value="ECO:0000318"/>
    <property type="project" value="GO_Central"/>
</dbReference>
<dbReference type="GO" id="GO:0003714">
    <property type="term" value="F:transcription corepressor activity"/>
    <property type="evidence" value="ECO:0000318"/>
    <property type="project" value="GO_Central"/>
</dbReference>
<dbReference type="PANTHER" id="PTHR24058:SF53">
    <property type="entry name" value="HOMEODOMAIN-INTERACTING PROTEIN KINASE 2"/>
    <property type="match status" value="1"/>
</dbReference>
<dbReference type="GO" id="GO:0004674">
    <property type="term" value="F:protein serine/threonine kinase activity"/>
    <property type="evidence" value="ECO:0000318"/>
    <property type="project" value="GO_Central"/>
</dbReference>
<evidence type="ECO:0000313" key="11">
    <source>
        <dbReference type="Proteomes" id="UP000001038"/>
    </source>
</evidence>
<evidence type="ECO:0000256" key="5">
    <source>
        <dbReference type="ARBA" id="ARBA00022840"/>
    </source>
</evidence>
<evidence type="ECO:0000256" key="7">
    <source>
        <dbReference type="RuleBase" id="RU000304"/>
    </source>
</evidence>
<feature type="compositionally biased region" description="Polar residues" evidence="8">
    <location>
        <begin position="426"/>
        <end position="447"/>
    </location>
</feature>
<dbReference type="Bgee" id="ENSORLG00000022446">
    <property type="expression patterns" value="Expressed in gonad and 1 other cell type or tissue"/>
</dbReference>